<dbReference type="STRING" id="1901.BB341_21845"/>
<protein>
    <submittedName>
        <fullName evidence="3">Uncharacterized protein</fullName>
    </submittedName>
</protein>
<reference evidence="3 4" key="1">
    <citation type="journal article" date="2010" name="Genome Biol. Evol.">
        <title>The sequence of a 1.8-mb bacterial linear plasmid reveals a rich evolutionary reservoir of secondary metabolic pathways.</title>
        <authorList>
            <person name="Medema M.H."/>
            <person name="Trefzer A."/>
            <person name="Kovalchuk A."/>
            <person name="van den Berg M."/>
            <person name="Mueller U."/>
            <person name="Heijne W."/>
            <person name="Wu L."/>
            <person name="Alam M.T."/>
            <person name="Ronning C.M."/>
            <person name="Nierman W.C."/>
            <person name="Bovenberg R.A.L."/>
            <person name="Breitling R."/>
            <person name="Takano E."/>
        </authorList>
    </citation>
    <scope>NUCLEOTIDE SEQUENCE [LARGE SCALE GENOMIC DNA]</scope>
    <source>
        <strain evidence="4">ATCC 27064 / DSM 738 / JCM 4710 / NBRC 13307 / NCIMB 12785 / NRRL 3585 / VKM Ac-602</strain>
    </source>
</reference>
<keyword evidence="2" id="KW-0812">Transmembrane</keyword>
<proteinExistence type="predicted"/>
<name>E2PZL8_STRCL</name>
<evidence type="ECO:0000313" key="4">
    <source>
        <dbReference type="Proteomes" id="UP000002357"/>
    </source>
</evidence>
<feature type="transmembrane region" description="Helical" evidence="2">
    <location>
        <begin position="83"/>
        <end position="100"/>
    </location>
</feature>
<keyword evidence="4" id="KW-1185">Reference proteome</keyword>
<feature type="region of interest" description="Disordered" evidence="1">
    <location>
        <begin position="1"/>
        <end position="22"/>
    </location>
</feature>
<gene>
    <name evidence="3" type="ORF">SCLAV_1248</name>
</gene>
<accession>E2PZL8</accession>
<feature type="transmembrane region" description="Helical" evidence="2">
    <location>
        <begin position="56"/>
        <end position="77"/>
    </location>
</feature>
<keyword evidence="2" id="KW-1133">Transmembrane helix</keyword>
<feature type="region of interest" description="Disordered" evidence="1">
    <location>
        <begin position="116"/>
        <end position="137"/>
    </location>
</feature>
<organism evidence="3 4">
    <name type="scientific">Streptomyces clavuligerus</name>
    <dbReference type="NCBI Taxonomy" id="1901"/>
    <lineage>
        <taxon>Bacteria</taxon>
        <taxon>Bacillati</taxon>
        <taxon>Actinomycetota</taxon>
        <taxon>Actinomycetes</taxon>
        <taxon>Kitasatosporales</taxon>
        <taxon>Streptomycetaceae</taxon>
        <taxon>Streptomyces</taxon>
    </lineage>
</organism>
<dbReference type="EMBL" id="CM000913">
    <property type="protein sequence ID" value="EFG06327.1"/>
    <property type="molecule type" value="Genomic_DNA"/>
</dbReference>
<dbReference type="eggNOG" id="ENOG502ZNJH">
    <property type="taxonomic scope" value="Bacteria"/>
</dbReference>
<evidence type="ECO:0000256" key="1">
    <source>
        <dbReference type="SAM" id="MobiDB-lite"/>
    </source>
</evidence>
<dbReference type="OrthoDB" id="3872677at2"/>
<keyword evidence="2" id="KW-0472">Membrane</keyword>
<evidence type="ECO:0000256" key="2">
    <source>
        <dbReference type="SAM" id="Phobius"/>
    </source>
</evidence>
<dbReference type="Pfam" id="PF20447">
    <property type="entry name" value="DUF6704"/>
    <property type="match status" value="1"/>
</dbReference>
<dbReference type="InterPro" id="IPR046550">
    <property type="entry name" value="DUF6704"/>
</dbReference>
<sequence>MRADRVRNNGSEPGSTPGLTRVHGLPCGAVPATEHQQSIINEEQLMSASAHGHTPAAWTGVCISFVGFCIAGVFMVAANPPGFWAGIAVVLLGGVVGLGMKAAGLGVPKQSAEQLEAREKATEAARAKTAETLAARS</sequence>
<dbReference type="NCBIfam" id="NF041681">
    <property type="entry name" value="HGxxPAAW"/>
    <property type="match status" value="1"/>
</dbReference>
<feature type="compositionally biased region" description="Polar residues" evidence="1">
    <location>
        <begin position="8"/>
        <end position="18"/>
    </location>
</feature>
<dbReference type="AlphaFoldDB" id="E2PZL8"/>
<feature type="compositionally biased region" description="Basic and acidic residues" evidence="1">
    <location>
        <begin position="116"/>
        <end position="129"/>
    </location>
</feature>
<evidence type="ECO:0000313" key="3">
    <source>
        <dbReference type="EMBL" id="EFG06327.1"/>
    </source>
</evidence>
<dbReference type="Proteomes" id="UP000002357">
    <property type="component" value="Chromosome"/>
</dbReference>